<dbReference type="AlphaFoldDB" id="A0A1G7FN33"/>
<dbReference type="InterPro" id="IPR032820">
    <property type="entry name" value="ATPase_put"/>
</dbReference>
<reference evidence="2" key="1">
    <citation type="submission" date="2016-10" db="EMBL/GenBank/DDBJ databases">
        <authorList>
            <person name="Varghese N."/>
            <person name="Submissions S."/>
        </authorList>
    </citation>
    <scope>NUCLEOTIDE SEQUENCE [LARGE SCALE GENOMIC DNA]</scope>
    <source>
        <strain evidence="2">DSM 24729</strain>
    </source>
</reference>
<dbReference type="RefSeq" id="WP_013550338.1">
    <property type="nucleotide sequence ID" value="NZ_CANLMK010000001.1"/>
</dbReference>
<dbReference type="Proteomes" id="UP000182114">
    <property type="component" value="Unassembled WGS sequence"/>
</dbReference>
<keyword evidence="2" id="KW-1185">Reference proteome</keyword>
<dbReference type="Pfam" id="PF09527">
    <property type="entry name" value="ATPase_gene1"/>
    <property type="match status" value="1"/>
</dbReference>
<sequence length="75" mass="8435">MEPQKPRKKINKGLQTATKLSGIGIQMGLTIYLGNLLGSWLDEKYATNYLEISITLVAIFVSMYSMIRQANNLNK</sequence>
<dbReference type="GeneID" id="78060165"/>
<protein>
    <submittedName>
        <fullName evidence="1">Putative F0F1-ATPase subunit Ca2+/Mg2+ transporter</fullName>
    </submittedName>
</protein>
<name>A0A1G7FN33_9FLAO</name>
<proteinExistence type="predicted"/>
<gene>
    <name evidence="1" type="ORF">SAMN04487992_103378</name>
</gene>
<accession>A0A1G7FN33</accession>
<organism evidence="1 2">
    <name type="scientific">Cellulophaga baltica</name>
    <dbReference type="NCBI Taxonomy" id="76594"/>
    <lineage>
        <taxon>Bacteria</taxon>
        <taxon>Pseudomonadati</taxon>
        <taxon>Bacteroidota</taxon>
        <taxon>Flavobacteriia</taxon>
        <taxon>Flavobacteriales</taxon>
        <taxon>Flavobacteriaceae</taxon>
        <taxon>Cellulophaga</taxon>
    </lineage>
</organism>
<evidence type="ECO:0000313" key="2">
    <source>
        <dbReference type="Proteomes" id="UP000182114"/>
    </source>
</evidence>
<dbReference type="EMBL" id="FNBD01000003">
    <property type="protein sequence ID" value="SDE77286.1"/>
    <property type="molecule type" value="Genomic_DNA"/>
</dbReference>
<dbReference type="eggNOG" id="ENOG5032Z3Q">
    <property type="taxonomic scope" value="Bacteria"/>
</dbReference>
<evidence type="ECO:0000313" key="1">
    <source>
        <dbReference type="EMBL" id="SDE77286.1"/>
    </source>
</evidence>